<evidence type="ECO:0000256" key="1">
    <source>
        <dbReference type="ARBA" id="ARBA00022612"/>
    </source>
</evidence>
<feature type="domain" description="Terminase large subunit gp17-like C-terminal" evidence="6">
    <location>
        <begin position="308"/>
        <end position="459"/>
    </location>
</feature>
<feature type="active site" description="For ATPase activity" evidence="5">
    <location>
        <position position="193"/>
    </location>
</feature>
<dbReference type="EC" id="3.1.21.-" evidence="5"/>
<organism evidence="8">
    <name type="scientific">uncultured Caudovirales phage</name>
    <dbReference type="NCBI Taxonomy" id="2100421"/>
    <lineage>
        <taxon>Viruses</taxon>
        <taxon>Duplodnaviria</taxon>
        <taxon>Heunggongvirae</taxon>
        <taxon>Uroviricota</taxon>
        <taxon>Caudoviricetes</taxon>
        <taxon>Peduoviridae</taxon>
        <taxon>Maltschvirus</taxon>
        <taxon>Maltschvirus maltsch</taxon>
    </lineage>
</organism>
<dbReference type="GO" id="GO:0005524">
    <property type="term" value="F:ATP binding"/>
    <property type="evidence" value="ECO:0007669"/>
    <property type="project" value="UniProtKB-KW"/>
</dbReference>
<evidence type="ECO:0000256" key="4">
    <source>
        <dbReference type="ARBA" id="ARBA00023219"/>
    </source>
</evidence>
<keyword evidence="5" id="KW-0460">Magnesium</keyword>
<gene>
    <name evidence="8" type="ORF">UFOVP1207_10</name>
    <name evidence="7" type="ORF">UFOVP474_14</name>
</gene>
<dbReference type="HAMAP" id="MF_04148">
    <property type="entry name" value="TERL_BPP22"/>
    <property type="match status" value="1"/>
</dbReference>
<keyword evidence="5" id="KW-0426">Late protein</keyword>
<evidence type="ECO:0000256" key="2">
    <source>
        <dbReference type="ARBA" id="ARBA00022741"/>
    </source>
</evidence>
<keyword evidence="5" id="KW-0378">Hydrolase</keyword>
<keyword evidence="5" id="KW-0479">Metal-binding</keyword>
<comment type="cofactor">
    <cofactor evidence="5">
        <name>Mg(2+)</name>
        <dbReference type="ChEBI" id="CHEBI:18420"/>
    </cofactor>
    <text evidence="5">Nuclease activity probably requires 2 Mg(2+) ions per subunit.</text>
</comment>
<dbReference type="InterPro" id="IPR027417">
    <property type="entry name" value="P-loop_NTPase"/>
</dbReference>
<dbReference type="EMBL" id="LR797155">
    <property type="protein sequence ID" value="CAB4189487.1"/>
    <property type="molecule type" value="Genomic_DNA"/>
</dbReference>
<comment type="function">
    <text evidence="5">The terminase large subunit acts as an ATP driven molecular motor necessary for viral DNA translocation into empty capsids and as an endonuclease that cuts the viral genome to initiate and to end a packaging reaction. The terminase lies at a unique vertex of the procapsid and is composed of two subunits, a small terminase subunit involved in viral DNA recognition (packaging sequence), and a large terminase subunit possessing endonucleolytic and ATPase activities. Both terminase subunits heterooligomerize and are docked on the portal protein to form the packaging machine. Once the capsid is packaged with the DNA, the terminase cleaves the viral genome concatemer and is substituted by the tail.</text>
</comment>
<keyword evidence="3 5" id="KW-0067">ATP-binding</keyword>
<feature type="short sequence motif" description="Walker A motif" evidence="5">
    <location>
        <begin position="66"/>
        <end position="73"/>
    </location>
</feature>
<evidence type="ECO:0000313" key="8">
    <source>
        <dbReference type="EMBL" id="CAB4189487.1"/>
    </source>
</evidence>
<comment type="subunit">
    <text evidence="5">Interacts with the terminase small subunit; the active complex is composed of a monomer of the terminase large subunit and a nonamer ring of terminase small subunits. Interacts with the portal protein; this interaction allows the packaging of viral DNA.</text>
</comment>
<feature type="binding site" evidence="5">
    <location>
        <position position="310"/>
    </location>
    <ligand>
        <name>Mg(2+)</name>
        <dbReference type="ChEBI" id="CHEBI:18420"/>
        <note>catalytic; for nuclease activity</note>
    </ligand>
</feature>
<evidence type="ECO:0000256" key="3">
    <source>
        <dbReference type="ARBA" id="ARBA00022840"/>
    </source>
</evidence>
<keyword evidence="4 5" id="KW-0231">Viral genome packaging</keyword>
<dbReference type="Pfam" id="PF17289">
    <property type="entry name" value="Terminase_6C"/>
    <property type="match status" value="1"/>
</dbReference>
<dbReference type="GO" id="GO:0051276">
    <property type="term" value="P:chromosome organization"/>
    <property type="evidence" value="ECO:0007669"/>
    <property type="project" value="UniProtKB-UniRule"/>
</dbReference>
<feature type="short sequence motif" description="Walker B motif" evidence="5">
    <location>
        <begin position="188"/>
        <end position="193"/>
    </location>
</feature>
<reference evidence="8" key="1">
    <citation type="submission" date="2020-05" db="EMBL/GenBank/DDBJ databases">
        <authorList>
            <person name="Chiriac C."/>
            <person name="Salcher M."/>
            <person name="Ghai R."/>
            <person name="Kavagutti S V."/>
        </authorList>
    </citation>
    <scope>NUCLEOTIDE SEQUENCE</scope>
</reference>
<dbReference type="InterPro" id="IPR035421">
    <property type="entry name" value="Terminase_6C"/>
</dbReference>
<evidence type="ECO:0000313" key="7">
    <source>
        <dbReference type="EMBL" id="CAB4145522.1"/>
    </source>
</evidence>
<keyword evidence="5" id="KW-0540">Nuclease</keyword>
<dbReference type="GO" id="GO:0016887">
    <property type="term" value="F:ATP hydrolysis activity"/>
    <property type="evidence" value="ECO:0007669"/>
    <property type="project" value="InterPro"/>
</dbReference>
<keyword evidence="1 5" id="KW-1188">Viral release from host cell</keyword>
<comment type="similarity">
    <text evidence="5">Belongs to the Lederbergvirus large terminase family.</text>
</comment>
<evidence type="ECO:0000259" key="6">
    <source>
        <dbReference type="Pfam" id="PF17289"/>
    </source>
</evidence>
<dbReference type="Gene3D" id="3.30.420.280">
    <property type="match status" value="1"/>
</dbReference>
<comment type="domain">
    <text evidence="5">The ATPase region is in the N-terminus, whereas the nuclease region is in the C-terminus.</text>
</comment>
<sequence>MNLGDIDLSKLDLTRLTLDEKLQVYELMRLKDIRAKRNRLATYLPYAKQEAFHEAGSSFRERLFMAGNQLGKTWAGAFEVAMHATGRYPDWWKGKRFPYATRSMVGSESAELTRKGVQRLLLGPPEMKDEWGTGAIPHACVRDTSMKQGVPDAVSSIVVRHECGEDSVIQFNSYDQGRTKWQADTVDFVWFDEEPPLSIYSEGLTRTQATGGQVFVTFTPLLGMSDVVKRFLIDKPVGSSVTSMTIHDAEHYTDEQRDAIIASYPEHEREARAKGIPILGSGRVFPVAEDAIKVRAFPIPPHWPRIAGMDFGVDHPTAAVWLAWDRDSDTIYVTDTYRRSEPGIAGHSMAIRTRGDWVPIAWPHDGLQRDKGGSGEQLAKQYKDQGLNMLKDKATFEDGSNAVEAGLSDMLIRMQSMRLRVFSHLEDWFEEFRLYHRKDGLVVKLTDDVMSATRYAIMMRRYAKTQEESETRVRNNRVPNVPAFGVFDEVAGY</sequence>
<proteinExistence type="inferred from homology"/>
<keyword evidence="2 5" id="KW-0547">Nucleotide-binding</keyword>
<dbReference type="EC" id="3.6.4.-" evidence="5"/>
<keyword evidence="5" id="KW-0255">Endonuclease</keyword>
<accession>A0A6J5R4E2</accession>
<dbReference type="InterPro" id="IPR044265">
    <property type="entry name" value="Terminase_large_su_BPP22"/>
</dbReference>
<dbReference type="Pfam" id="PF03237">
    <property type="entry name" value="Terminase_6N"/>
    <property type="match status" value="1"/>
</dbReference>
<dbReference type="Gene3D" id="3.40.50.300">
    <property type="entry name" value="P-loop containing nucleotide triphosphate hydrolases"/>
    <property type="match status" value="1"/>
</dbReference>
<evidence type="ECO:0000256" key="5">
    <source>
        <dbReference type="HAMAP-Rule" id="MF_04148"/>
    </source>
</evidence>
<dbReference type="GO" id="GO:0004519">
    <property type="term" value="F:endonuclease activity"/>
    <property type="evidence" value="ECO:0007669"/>
    <property type="project" value="UniProtKB-UniRule"/>
</dbReference>
<dbReference type="GO" id="GO:0046872">
    <property type="term" value="F:metal ion binding"/>
    <property type="evidence" value="ECO:0007669"/>
    <property type="project" value="UniProtKB-UniRule"/>
</dbReference>
<dbReference type="GO" id="GO:0019073">
    <property type="term" value="P:viral DNA genome packaging"/>
    <property type="evidence" value="ECO:0007669"/>
    <property type="project" value="UniProtKB-UniRule"/>
</dbReference>
<name>A0A6J5R4E2_9CAUD</name>
<dbReference type="GO" id="GO:0098009">
    <property type="term" value="C:viral terminase, large subunit"/>
    <property type="evidence" value="ECO:0007669"/>
    <property type="project" value="UniProtKB-UniRule"/>
</dbReference>
<feature type="binding site" evidence="5">
    <location>
        <position position="448"/>
    </location>
    <ligand>
        <name>Mg(2+)</name>
        <dbReference type="ChEBI" id="CHEBI:18420"/>
        <note>catalytic; for nuclease activity</note>
    </ligand>
</feature>
<protein>
    <recommendedName>
        <fullName evidence="5">Terminase, large subunit</fullName>
    </recommendedName>
    <alternativeName>
        <fullName evidence="5">DNA-packaging protein gp2</fullName>
    </alternativeName>
    <domain>
        <recommendedName>
            <fullName evidence="5">Endonuclease</fullName>
            <ecNumber evidence="5">3.1.21.-</ecNumber>
        </recommendedName>
    </domain>
    <domain>
        <recommendedName>
            <fullName evidence="5">ATPase</fullName>
            <ecNumber evidence="5">3.6.4.-</ecNumber>
        </recommendedName>
    </domain>
</protein>
<dbReference type="EMBL" id="LR796445">
    <property type="protein sequence ID" value="CAB4145522.1"/>
    <property type="molecule type" value="Genomic_DNA"/>
</dbReference>